<proteinExistence type="predicted"/>
<keyword evidence="2" id="KW-0472">Membrane</keyword>
<feature type="transmembrane region" description="Helical" evidence="2">
    <location>
        <begin position="201"/>
        <end position="224"/>
    </location>
</feature>
<feature type="region of interest" description="Disordered" evidence="1">
    <location>
        <begin position="225"/>
        <end position="268"/>
    </location>
</feature>
<protein>
    <submittedName>
        <fullName evidence="3">Uncharacterized protein</fullName>
    </submittedName>
</protein>
<accession>A0ABQ4JIB4</accession>
<keyword evidence="4" id="KW-1185">Reference proteome</keyword>
<sequence>MQPDGPYRYTHLLGGSPVGKAWAALDQQGRFVTVAVLDATVAATEGWREAFAGIVNSLSQTPEGPSFVYADFSAAEPWVAYPAEAGRAAEKLFQALGVEYTPAPDSGVPVSGSPASGVPVSGAPASGPPVSASPASGAPTPGHAQPISGTPASPSAPGAQLSSSPYLPAAYPATDTPSDDPFGSSVRRIAPSAPPRRRTRLWVGVAALALVMLAGAGAVVVWAGSDGENEPQPPLASATVLPPPAPTSPPQSPGIEPPKQGEWPGEWPRFTDLDKVSTLAGLEGLNFPVKVPLEWECTLAGRAEGFVRYNCGTPASGSQAMGGELIVRDCSQPCDERQQTIMRQAEDAWGLQWTRTGQHVAYAESSQLQIDGEQRYGLVFVAYWRGGSSGEIDHQMVFRMTAPVDGAGRLRRVANYLRDVLLF</sequence>
<keyword evidence="2" id="KW-1133">Transmembrane helix</keyword>
<keyword evidence="2" id="KW-0812">Transmembrane</keyword>
<evidence type="ECO:0000256" key="1">
    <source>
        <dbReference type="SAM" id="MobiDB-lite"/>
    </source>
</evidence>
<name>A0ABQ4JIB4_9ACTN</name>
<comment type="caution">
    <text evidence="3">The sequence shown here is derived from an EMBL/GenBank/DDBJ whole genome shotgun (WGS) entry which is preliminary data.</text>
</comment>
<dbReference type="Proteomes" id="UP000653076">
    <property type="component" value="Unassembled WGS sequence"/>
</dbReference>
<evidence type="ECO:0000313" key="4">
    <source>
        <dbReference type="Proteomes" id="UP000653076"/>
    </source>
</evidence>
<organism evidence="3 4">
    <name type="scientific">Micromonospora qiuiae</name>
    <dbReference type="NCBI Taxonomy" id="502268"/>
    <lineage>
        <taxon>Bacteria</taxon>
        <taxon>Bacillati</taxon>
        <taxon>Actinomycetota</taxon>
        <taxon>Actinomycetes</taxon>
        <taxon>Micromonosporales</taxon>
        <taxon>Micromonosporaceae</taxon>
        <taxon>Micromonospora</taxon>
    </lineage>
</organism>
<feature type="region of interest" description="Disordered" evidence="1">
    <location>
        <begin position="106"/>
        <end position="196"/>
    </location>
</feature>
<dbReference type="RefSeq" id="WP_204036736.1">
    <property type="nucleotide sequence ID" value="NZ_BOPC01000065.1"/>
</dbReference>
<evidence type="ECO:0000256" key="2">
    <source>
        <dbReference type="SAM" id="Phobius"/>
    </source>
</evidence>
<feature type="compositionally biased region" description="Low complexity" evidence="1">
    <location>
        <begin position="106"/>
        <end position="142"/>
    </location>
</feature>
<reference evidence="3 4" key="1">
    <citation type="submission" date="2021-01" db="EMBL/GenBank/DDBJ databases">
        <title>Whole genome shotgun sequence of Verrucosispora qiuiae NBRC 106684.</title>
        <authorList>
            <person name="Komaki H."/>
            <person name="Tamura T."/>
        </authorList>
    </citation>
    <scope>NUCLEOTIDE SEQUENCE [LARGE SCALE GENOMIC DNA]</scope>
    <source>
        <strain evidence="3 4">NBRC 106684</strain>
    </source>
</reference>
<dbReference type="EMBL" id="BOPC01000065">
    <property type="protein sequence ID" value="GIJ29262.1"/>
    <property type="molecule type" value="Genomic_DNA"/>
</dbReference>
<evidence type="ECO:0000313" key="3">
    <source>
        <dbReference type="EMBL" id="GIJ29262.1"/>
    </source>
</evidence>
<feature type="compositionally biased region" description="Pro residues" evidence="1">
    <location>
        <begin position="241"/>
        <end position="256"/>
    </location>
</feature>
<gene>
    <name evidence="3" type="ORF">Vqi01_44240</name>
</gene>